<evidence type="ECO:0000313" key="1">
    <source>
        <dbReference type="EMBL" id="MEZ7197055.1"/>
    </source>
</evidence>
<organism evidence="1 2">
    <name type="scientific">Pseudodesulfovibrio karagichevae</name>
    <dbReference type="NCBI Taxonomy" id="3239305"/>
    <lineage>
        <taxon>Bacteria</taxon>
        <taxon>Pseudomonadati</taxon>
        <taxon>Thermodesulfobacteriota</taxon>
        <taxon>Desulfovibrionia</taxon>
        <taxon>Desulfovibrionales</taxon>
        <taxon>Desulfovibrionaceae</taxon>
    </lineage>
</organism>
<dbReference type="EMBL" id="JBGLYH010000023">
    <property type="protein sequence ID" value="MEZ7197055.1"/>
    <property type="molecule type" value="Genomic_DNA"/>
</dbReference>
<proteinExistence type="predicted"/>
<name>A0ABV4K344_9BACT</name>
<accession>A0ABV4K344</accession>
<protein>
    <submittedName>
        <fullName evidence="1">Uncharacterized protein</fullName>
    </submittedName>
</protein>
<comment type="caution">
    <text evidence="1">The sequence shown here is derived from an EMBL/GenBank/DDBJ whole genome shotgun (WGS) entry which is preliminary data.</text>
</comment>
<evidence type="ECO:0000313" key="2">
    <source>
        <dbReference type="Proteomes" id="UP001568698"/>
    </source>
</evidence>
<gene>
    <name evidence="1" type="ORF">AB6M95_09875</name>
</gene>
<reference evidence="1 2" key="1">
    <citation type="submission" date="2024-08" db="EMBL/GenBank/DDBJ databases">
        <title>Sulfate-reducing bacteria isolated from formation water of the oil field in Kazakhstan and description of Pseudodesulfovibrio sp.</title>
        <authorList>
            <person name="Bidzhieva S.K."/>
            <person name="Tourova T.P."/>
            <person name="Grouzdev D.S."/>
            <person name="Beletsky A.V."/>
            <person name="Sokolova D.S."/>
            <person name="Samigullina S.R."/>
            <person name="Poltaraus A.B."/>
            <person name="Avtukh A.N."/>
            <person name="Tereshina V.M."/>
            <person name="Zhaparov N.S."/>
            <person name="Mardanov A.V."/>
            <person name="Nazina T.N."/>
        </authorList>
    </citation>
    <scope>NUCLEOTIDE SEQUENCE [LARGE SCALE GENOMIC DNA]</scope>
    <source>
        <strain evidence="1 2">9FUS</strain>
    </source>
</reference>
<sequence length="141" mass="15808">MSEYCPNCGADIYSEICLLEPDDNSVIEDAAWGRHPTYESEGECPQCHSKFKVSFDTLVSVDISVTDITIDDPLDVPKEVIDAFFKQTPSQFVFAHDTRCEHCRAHLSIQKKTAKEVMDNGMRVAMEFPAPRVTCQKCAAN</sequence>
<dbReference type="RefSeq" id="WP_371386574.1">
    <property type="nucleotide sequence ID" value="NZ_JBGLYH010000023.1"/>
</dbReference>
<keyword evidence="2" id="KW-1185">Reference proteome</keyword>
<dbReference type="Proteomes" id="UP001568698">
    <property type="component" value="Unassembled WGS sequence"/>
</dbReference>